<dbReference type="HOGENOM" id="CLU_817953_0_0_7"/>
<protein>
    <submittedName>
        <fullName evidence="1">Uncharacterized protein</fullName>
    </submittedName>
</protein>
<dbReference type="KEGG" id="ant:Arnit_0997"/>
<dbReference type="Proteomes" id="UP000000939">
    <property type="component" value="Chromosome"/>
</dbReference>
<keyword evidence="2" id="KW-1185">Reference proteome</keyword>
<proteinExistence type="predicted"/>
<name>D5V378_ARCNC</name>
<evidence type="ECO:0000313" key="2">
    <source>
        <dbReference type="Proteomes" id="UP000000939"/>
    </source>
</evidence>
<dbReference type="EMBL" id="CP001999">
    <property type="protein sequence ID" value="ADG92660.1"/>
    <property type="molecule type" value="Genomic_DNA"/>
</dbReference>
<reference evidence="1 2" key="1">
    <citation type="journal article" date="2010" name="Stand. Genomic Sci.">
        <title>Complete genome sequence of Arcobacter nitrofigilis type strain (CI).</title>
        <authorList>
            <person name="Pati A."/>
            <person name="Gronow S."/>
            <person name="Lapidus A."/>
            <person name="Copeland A."/>
            <person name="Glavina Del Rio T."/>
            <person name="Nolan M."/>
            <person name="Lucas S."/>
            <person name="Tice H."/>
            <person name="Cheng J.F."/>
            <person name="Han C."/>
            <person name="Chertkov O."/>
            <person name="Bruce D."/>
            <person name="Tapia R."/>
            <person name="Goodwin L."/>
            <person name="Pitluck S."/>
            <person name="Liolios K."/>
            <person name="Ivanova N."/>
            <person name="Mavromatis K."/>
            <person name="Chen A."/>
            <person name="Palaniappan K."/>
            <person name="Land M."/>
            <person name="Hauser L."/>
            <person name="Chang Y.J."/>
            <person name="Jeffries C.D."/>
            <person name="Detter J.C."/>
            <person name="Rohde M."/>
            <person name="Goker M."/>
            <person name="Bristow J."/>
            <person name="Eisen J.A."/>
            <person name="Markowitz V."/>
            <person name="Hugenholtz P."/>
            <person name="Klenk H.P."/>
            <person name="Kyrpides N.C."/>
        </authorList>
    </citation>
    <scope>NUCLEOTIDE SEQUENCE [LARGE SCALE GENOMIC DNA]</scope>
    <source>
        <strain evidence="2">ATCC 33309 / DSM 7299 / CCUG 15893 / LMG 7604 / NCTC 12251 / CI</strain>
    </source>
</reference>
<dbReference type="OrthoDB" id="5348993at2"/>
<dbReference type="STRING" id="572480.Arnit_0997"/>
<dbReference type="AlphaFoldDB" id="D5V378"/>
<sequence>MLRINKQNKNYINDLYLENYTYPIDIHYKKDIINNTLNFYLKYHPTFNINAFNQLSLSTIEEIIKHDKVIKIENQIIYKELYKIINLINITFEELKFINQENYPKKYFADIQSDKKKVNRENNRYKNMVVGNNAISSKGELRINWYFYNLFKKNKDLLKFFLSIYTLTDITKASLLYTENEDTVTKILKFFDDKLIQKTTPKALIKNLGILLHYEFKNYLNIKDTNSKELISEIIPYVFDEEPPNDEEFNNYIYLSSTLSFLPIFGSSKKNPYPVNKQKQIKSMFIKILKSENPNTRINHSFLTSEIKGLLESPHILFLQKYPLELFRINPKYSSLIKK</sequence>
<accession>D5V378</accession>
<evidence type="ECO:0000313" key="1">
    <source>
        <dbReference type="EMBL" id="ADG92660.1"/>
    </source>
</evidence>
<organism evidence="1 2">
    <name type="scientific">Arcobacter nitrofigilis (strain ATCC 33309 / DSM 7299 / CCUG 15893 / LMG 7604 / NCTC 12251 / CI)</name>
    <name type="common">Campylobacter nitrofigilis</name>
    <dbReference type="NCBI Taxonomy" id="572480"/>
    <lineage>
        <taxon>Bacteria</taxon>
        <taxon>Pseudomonadati</taxon>
        <taxon>Campylobacterota</taxon>
        <taxon>Epsilonproteobacteria</taxon>
        <taxon>Campylobacterales</taxon>
        <taxon>Arcobacteraceae</taxon>
        <taxon>Arcobacter</taxon>
    </lineage>
</organism>
<dbReference type="RefSeq" id="WP_013134805.1">
    <property type="nucleotide sequence ID" value="NC_014166.1"/>
</dbReference>
<gene>
    <name evidence="1" type="ordered locus">Arnit_0997</name>
</gene>